<reference evidence="2" key="1">
    <citation type="submission" date="2015-07" db="EMBL/GenBank/DDBJ databases">
        <title>Genome sequencing of Sunxiuqinia dokdonensis strain SK.</title>
        <authorList>
            <person name="Ahn S."/>
            <person name="Kim B.-C."/>
        </authorList>
    </citation>
    <scope>NUCLEOTIDE SEQUENCE [LARGE SCALE GENOMIC DNA]</scope>
    <source>
        <strain evidence="2">SK</strain>
    </source>
</reference>
<comment type="caution">
    <text evidence="1">The sequence shown here is derived from an EMBL/GenBank/DDBJ whole genome shotgun (WGS) entry which is preliminary data.</text>
</comment>
<dbReference type="STRING" id="1409788.NC99_41330"/>
<sequence>MIHEETPETPYIFYYFERSGPTAATLLCDRRFCQRFAFEAQLT</sequence>
<accession>A0A0L8V3P3</accession>
<evidence type="ECO:0000313" key="2">
    <source>
        <dbReference type="Proteomes" id="UP000036958"/>
    </source>
</evidence>
<protein>
    <submittedName>
        <fullName evidence="1">Uncharacterized protein</fullName>
    </submittedName>
</protein>
<dbReference type="Proteomes" id="UP000036958">
    <property type="component" value="Unassembled WGS sequence"/>
</dbReference>
<proteinExistence type="predicted"/>
<gene>
    <name evidence="1" type="ORF">NC99_41330</name>
</gene>
<organism evidence="1 2">
    <name type="scientific">Sunxiuqinia dokdonensis</name>
    <dbReference type="NCBI Taxonomy" id="1409788"/>
    <lineage>
        <taxon>Bacteria</taxon>
        <taxon>Pseudomonadati</taxon>
        <taxon>Bacteroidota</taxon>
        <taxon>Bacteroidia</taxon>
        <taxon>Marinilabiliales</taxon>
        <taxon>Prolixibacteraceae</taxon>
        <taxon>Sunxiuqinia</taxon>
    </lineage>
</organism>
<dbReference type="AlphaFoldDB" id="A0A0L8V3P3"/>
<evidence type="ECO:0000313" key="1">
    <source>
        <dbReference type="EMBL" id="KOH43046.1"/>
    </source>
</evidence>
<dbReference type="EMBL" id="LGIA01000203">
    <property type="protein sequence ID" value="KOH43046.1"/>
    <property type="molecule type" value="Genomic_DNA"/>
</dbReference>
<keyword evidence="2" id="KW-1185">Reference proteome</keyword>
<name>A0A0L8V3P3_9BACT</name>